<gene>
    <name evidence="2" type="ORF">EUX98_g425</name>
</gene>
<dbReference type="AlphaFoldDB" id="A0A4S4NCP5"/>
<keyword evidence="3" id="KW-1185">Reference proteome</keyword>
<comment type="caution">
    <text evidence="2">The sequence shown here is derived from an EMBL/GenBank/DDBJ whole genome shotgun (WGS) entry which is preliminary data.</text>
</comment>
<name>A0A4S4NCP5_9APHY</name>
<feature type="region of interest" description="Disordered" evidence="1">
    <location>
        <begin position="83"/>
        <end position="429"/>
    </location>
</feature>
<dbReference type="Proteomes" id="UP000308730">
    <property type="component" value="Unassembled WGS sequence"/>
</dbReference>
<evidence type="ECO:0000313" key="2">
    <source>
        <dbReference type="EMBL" id="THH33780.1"/>
    </source>
</evidence>
<feature type="compositionally biased region" description="Polar residues" evidence="1">
    <location>
        <begin position="406"/>
        <end position="418"/>
    </location>
</feature>
<reference evidence="2 3" key="1">
    <citation type="submission" date="2019-02" db="EMBL/GenBank/DDBJ databases">
        <title>Genome sequencing of the rare red list fungi Antrodiella citrinella (Flaviporus citrinellus).</title>
        <authorList>
            <person name="Buettner E."/>
            <person name="Kellner H."/>
        </authorList>
    </citation>
    <scope>NUCLEOTIDE SEQUENCE [LARGE SCALE GENOMIC DNA]</scope>
    <source>
        <strain evidence="2 3">DSM 108506</strain>
    </source>
</reference>
<feature type="compositionally biased region" description="Basic and acidic residues" evidence="1">
    <location>
        <begin position="155"/>
        <end position="168"/>
    </location>
</feature>
<accession>A0A4S4NCP5</accession>
<protein>
    <submittedName>
        <fullName evidence="2">Uncharacterized protein</fullName>
    </submittedName>
</protein>
<organism evidence="2 3">
    <name type="scientific">Antrodiella citrinella</name>
    <dbReference type="NCBI Taxonomy" id="2447956"/>
    <lineage>
        <taxon>Eukaryota</taxon>
        <taxon>Fungi</taxon>
        <taxon>Dikarya</taxon>
        <taxon>Basidiomycota</taxon>
        <taxon>Agaricomycotina</taxon>
        <taxon>Agaricomycetes</taxon>
        <taxon>Polyporales</taxon>
        <taxon>Steccherinaceae</taxon>
        <taxon>Antrodiella</taxon>
    </lineage>
</organism>
<sequence length="769" mass="84865">MSDGLSPLTSDNLHTVSIKLDKNKFIDSYIRSQKTFQPSYRTEGLVYSESWNDSQKERTQELSEIMKPAASVVASSILVPRVPQARSARQKENLPPDNMSETSQDVRDSLQVPAPSPSPKPPQNRKALTSKTPVTKKVSDPNPVTTIKGRKRQRSHDSEHTARLNERKERRRAKQAIVKPVVSEESEPESEPKQSRRRGKKTTQPKGPKLAAGLSLMHGFKAQNLGKGRITLEPSGGLYSKGRASGKTAVTKGNKSRPDDAKSGRWTEATFLASGSKQRDDARTVEESSKNDTTKETVHASNTKMNKLKICNYDIKKRTSGRPSVEPSPEPDDEQRSMMWDIERSSIAPADVHSATDRQSAPREIDVSPAKVKESVDRLKRSSSARPGSPSDHHDTAGEEQDKESSSVSLRPSQSASQVLAVANPPPAEATSKYFVTKATVVETCEDNRVDSKTVRSLLEHSEAQESPKTGHFLDSDVPAACRDVASLSAYAASRISPLNHSLVKTSGSRVPASSVAGGWQDALGYREPSQYTEDSLNAYSRENLSLPREERHRWQGYSSDQYEPRQDILVQENSDEHLKDTSSGDSAMQPDIDNSEGYISGNMDAPDLYNGSDDQYDDHHCTKTSYNLRADSETGSASDMVYEASADGYGSEFPEEGHNSTETDIQTSSIGAPMVDEDGVDDDVYMPQEEDYCMYYDGLKSGSESSGLGREHEEQLEFLHGRELLLGMADEGFGASSEVSQIPRYQTVLKAEETVARQLKGHWQPQRF</sequence>
<feature type="compositionally biased region" description="Basic and acidic residues" evidence="1">
    <location>
        <begin position="256"/>
        <end position="265"/>
    </location>
</feature>
<evidence type="ECO:0000256" key="1">
    <source>
        <dbReference type="SAM" id="MobiDB-lite"/>
    </source>
</evidence>
<proteinExistence type="predicted"/>
<feature type="region of interest" description="Disordered" evidence="1">
    <location>
        <begin position="576"/>
        <end position="617"/>
    </location>
</feature>
<evidence type="ECO:0000313" key="3">
    <source>
        <dbReference type="Proteomes" id="UP000308730"/>
    </source>
</evidence>
<dbReference type="OrthoDB" id="2537141at2759"/>
<dbReference type="EMBL" id="SGPM01000003">
    <property type="protein sequence ID" value="THH33780.1"/>
    <property type="molecule type" value="Genomic_DNA"/>
</dbReference>
<feature type="compositionally biased region" description="Basic and acidic residues" evidence="1">
    <location>
        <begin position="354"/>
        <end position="380"/>
    </location>
</feature>
<feature type="compositionally biased region" description="Basic and acidic residues" evidence="1">
    <location>
        <begin position="277"/>
        <end position="298"/>
    </location>
</feature>